<dbReference type="InterPro" id="IPR029058">
    <property type="entry name" value="AB_hydrolase_fold"/>
</dbReference>
<evidence type="ECO:0000313" key="5">
    <source>
        <dbReference type="Proteomes" id="UP000886842"/>
    </source>
</evidence>
<evidence type="ECO:0000256" key="2">
    <source>
        <dbReference type="SAM" id="Phobius"/>
    </source>
</evidence>
<protein>
    <submittedName>
        <fullName evidence="4">Alpha/beta hydrolase</fullName>
    </submittedName>
</protein>
<dbReference type="Pfam" id="PF20434">
    <property type="entry name" value="BD-FAE"/>
    <property type="match status" value="1"/>
</dbReference>
<dbReference type="PANTHER" id="PTHR48081">
    <property type="entry name" value="AB HYDROLASE SUPERFAMILY PROTEIN C4A8.06C"/>
    <property type="match status" value="1"/>
</dbReference>
<feature type="transmembrane region" description="Helical" evidence="2">
    <location>
        <begin position="42"/>
        <end position="59"/>
    </location>
</feature>
<reference evidence="4" key="1">
    <citation type="submission" date="2020-10" db="EMBL/GenBank/DDBJ databases">
        <authorList>
            <person name="Gilroy R."/>
        </authorList>
    </citation>
    <scope>NUCLEOTIDE SEQUENCE</scope>
    <source>
        <strain evidence="4">ChiGjej1B1-24693</strain>
    </source>
</reference>
<sequence>MIGLWISTGLLLMTAMTALIAPGRPRWLGEAAHQISWIVNELPQVGIGWLVASFGLALAQGDLGWRSTEDAAMVTVGMMTAITLLWLWVRARTAPQVFTDALRSELGDEVTVAPVSRWRALLPVPRRHRSVRHVRNVSYGPYGRRNRLDVYVGRDSTPVGMFVHFHGRHFRIGRKDTQSLPLLHHLARNGWVCVSANYRLQPKAEFPDYVVDAKRAIAWAREHAVEHGVDPSMVVAGGDSAGAYLALFSALTFDQPRHQPGFEGSDTSLAGVVALYGYYGRTTPAPQSTPLAHLRADTPPIMVVHGTHDTSVPIDWVRPGVDEMRRISRSPVVQVELPGAQHTFDYFHSVRSDALANATLSFLKWIVARSRQSDADATDRDRMVR</sequence>
<comment type="caution">
    <text evidence="4">The sequence shown here is derived from an EMBL/GenBank/DDBJ whole genome shotgun (WGS) entry which is preliminary data.</text>
</comment>
<dbReference type="InterPro" id="IPR049492">
    <property type="entry name" value="BD-FAE-like_dom"/>
</dbReference>
<dbReference type="SUPFAM" id="SSF53474">
    <property type="entry name" value="alpha/beta-Hydrolases"/>
    <property type="match status" value="1"/>
</dbReference>
<feature type="transmembrane region" description="Helical" evidence="2">
    <location>
        <begin position="71"/>
        <end position="89"/>
    </location>
</feature>
<dbReference type="AlphaFoldDB" id="A0A9D1KLG0"/>
<gene>
    <name evidence="4" type="ORF">IAA98_03410</name>
</gene>
<proteinExistence type="predicted"/>
<reference evidence="4" key="2">
    <citation type="journal article" date="2021" name="PeerJ">
        <title>Extensive microbial diversity within the chicken gut microbiome revealed by metagenomics and culture.</title>
        <authorList>
            <person name="Gilroy R."/>
            <person name="Ravi A."/>
            <person name="Getino M."/>
            <person name="Pursley I."/>
            <person name="Horton D.L."/>
            <person name="Alikhan N.F."/>
            <person name="Baker D."/>
            <person name="Gharbi K."/>
            <person name="Hall N."/>
            <person name="Watson M."/>
            <person name="Adriaenssens E.M."/>
            <person name="Foster-Nyarko E."/>
            <person name="Jarju S."/>
            <person name="Secka A."/>
            <person name="Antonio M."/>
            <person name="Oren A."/>
            <person name="Chaudhuri R.R."/>
            <person name="La Ragione R."/>
            <person name="Hildebrand F."/>
            <person name="Pallen M.J."/>
        </authorList>
    </citation>
    <scope>NUCLEOTIDE SEQUENCE</scope>
    <source>
        <strain evidence="4">ChiGjej1B1-24693</strain>
    </source>
</reference>
<evidence type="ECO:0000259" key="3">
    <source>
        <dbReference type="Pfam" id="PF20434"/>
    </source>
</evidence>
<accession>A0A9D1KLG0</accession>
<organism evidence="4 5">
    <name type="scientific">Candidatus Avipropionibacterium avicola</name>
    <dbReference type="NCBI Taxonomy" id="2840701"/>
    <lineage>
        <taxon>Bacteria</taxon>
        <taxon>Bacillati</taxon>
        <taxon>Actinomycetota</taxon>
        <taxon>Actinomycetes</taxon>
        <taxon>Propionibacteriales</taxon>
        <taxon>Propionibacteriaceae</taxon>
        <taxon>Propionibacteriaceae incertae sedis</taxon>
        <taxon>Candidatus Avipropionibacterium</taxon>
    </lineage>
</organism>
<dbReference type="InterPro" id="IPR050300">
    <property type="entry name" value="GDXG_lipolytic_enzyme"/>
</dbReference>
<dbReference type="PANTHER" id="PTHR48081:SF33">
    <property type="entry name" value="KYNURENINE FORMAMIDASE"/>
    <property type="match status" value="1"/>
</dbReference>
<keyword evidence="1 4" id="KW-0378">Hydrolase</keyword>
<keyword evidence="2" id="KW-0472">Membrane</keyword>
<dbReference type="GO" id="GO:0016787">
    <property type="term" value="F:hydrolase activity"/>
    <property type="evidence" value="ECO:0007669"/>
    <property type="project" value="UniProtKB-KW"/>
</dbReference>
<dbReference type="Gene3D" id="3.40.50.1820">
    <property type="entry name" value="alpha/beta hydrolase"/>
    <property type="match status" value="1"/>
</dbReference>
<feature type="domain" description="BD-FAE-like" evidence="3">
    <location>
        <begin position="148"/>
        <end position="257"/>
    </location>
</feature>
<name>A0A9D1KLG0_9ACTN</name>
<dbReference type="Proteomes" id="UP000886842">
    <property type="component" value="Unassembled WGS sequence"/>
</dbReference>
<evidence type="ECO:0000256" key="1">
    <source>
        <dbReference type="ARBA" id="ARBA00022801"/>
    </source>
</evidence>
<keyword evidence="2" id="KW-0812">Transmembrane</keyword>
<dbReference type="EMBL" id="DVLP01000095">
    <property type="protein sequence ID" value="HIT74610.1"/>
    <property type="molecule type" value="Genomic_DNA"/>
</dbReference>
<evidence type="ECO:0000313" key="4">
    <source>
        <dbReference type="EMBL" id="HIT74610.1"/>
    </source>
</evidence>
<keyword evidence="2" id="KW-1133">Transmembrane helix</keyword>